<protein>
    <submittedName>
        <fullName evidence="7">ABC transporter substrate-binding protein</fullName>
    </submittedName>
</protein>
<keyword evidence="3 5" id="KW-0732">Signal</keyword>
<comment type="caution">
    <text evidence="7">The sequence shown here is derived from an EMBL/GenBank/DDBJ whole genome shotgun (WGS) entry which is preliminary data.</text>
</comment>
<dbReference type="Gene3D" id="3.90.76.10">
    <property type="entry name" value="Dipeptide-binding Protein, Domain 1"/>
    <property type="match status" value="1"/>
</dbReference>
<reference evidence="7 8" key="1">
    <citation type="submission" date="2018-08" db="EMBL/GenBank/DDBJ databases">
        <title>A genome reference for cultivated species of the human gut microbiota.</title>
        <authorList>
            <person name="Zou Y."/>
            <person name="Xue W."/>
            <person name="Luo G."/>
        </authorList>
    </citation>
    <scope>NUCLEOTIDE SEQUENCE [LARGE SCALE GENOMIC DNA]</scope>
    <source>
        <strain evidence="7 8">AF24-29</strain>
    </source>
</reference>
<dbReference type="GO" id="GO:0043190">
    <property type="term" value="C:ATP-binding cassette (ABC) transporter complex"/>
    <property type="evidence" value="ECO:0007669"/>
    <property type="project" value="InterPro"/>
</dbReference>
<dbReference type="GO" id="GO:0015833">
    <property type="term" value="P:peptide transport"/>
    <property type="evidence" value="ECO:0007669"/>
    <property type="project" value="TreeGrafter"/>
</dbReference>
<evidence type="ECO:0000256" key="2">
    <source>
        <dbReference type="ARBA" id="ARBA00022448"/>
    </source>
</evidence>
<dbReference type="InterPro" id="IPR030678">
    <property type="entry name" value="Peptide/Ni-bd"/>
</dbReference>
<dbReference type="PIRSF" id="PIRSF002741">
    <property type="entry name" value="MppA"/>
    <property type="match status" value="1"/>
</dbReference>
<dbReference type="PANTHER" id="PTHR30290:SF9">
    <property type="entry name" value="OLIGOPEPTIDE-BINDING PROTEIN APPA"/>
    <property type="match status" value="1"/>
</dbReference>
<evidence type="ECO:0000313" key="8">
    <source>
        <dbReference type="Proteomes" id="UP000284178"/>
    </source>
</evidence>
<accession>A0A412G4W4</accession>
<keyword evidence="2" id="KW-0813">Transport</keyword>
<dbReference type="GeneID" id="83014813"/>
<name>A0A412G4W4_9FIRM</name>
<proteinExistence type="inferred from homology"/>
<organism evidence="7 8">
    <name type="scientific">Holdemania filiformis</name>
    <dbReference type="NCBI Taxonomy" id="61171"/>
    <lineage>
        <taxon>Bacteria</taxon>
        <taxon>Bacillati</taxon>
        <taxon>Bacillota</taxon>
        <taxon>Erysipelotrichia</taxon>
        <taxon>Erysipelotrichales</taxon>
        <taxon>Erysipelotrichaceae</taxon>
        <taxon>Holdemania</taxon>
    </lineage>
</organism>
<dbReference type="GO" id="GO:1904680">
    <property type="term" value="F:peptide transmembrane transporter activity"/>
    <property type="evidence" value="ECO:0007669"/>
    <property type="project" value="TreeGrafter"/>
</dbReference>
<dbReference type="Pfam" id="PF00496">
    <property type="entry name" value="SBP_bac_5"/>
    <property type="match status" value="1"/>
</dbReference>
<evidence type="ECO:0000256" key="4">
    <source>
        <dbReference type="SAM" id="MobiDB-lite"/>
    </source>
</evidence>
<dbReference type="InterPro" id="IPR000914">
    <property type="entry name" value="SBP_5_dom"/>
</dbReference>
<dbReference type="SUPFAM" id="SSF53850">
    <property type="entry name" value="Periplasmic binding protein-like II"/>
    <property type="match status" value="1"/>
</dbReference>
<dbReference type="EMBL" id="QRUP01000004">
    <property type="protein sequence ID" value="RGR75645.1"/>
    <property type="molecule type" value="Genomic_DNA"/>
</dbReference>
<dbReference type="RefSeq" id="WP_117894366.1">
    <property type="nucleotide sequence ID" value="NZ_CABJCV010000004.1"/>
</dbReference>
<feature type="region of interest" description="Disordered" evidence="4">
    <location>
        <begin position="22"/>
        <end position="42"/>
    </location>
</feature>
<dbReference type="Gene3D" id="3.40.190.10">
    <property type="entry name" value="Periplasmic binding protein-like II"/>
    <property type="match status" value="1"/>
</dbReference>
<evidence type="ECO:0000256" key="3">
    <source>
        <dbReference type="ARBA" id="ARBA00022729"/>
    </source>
</evidence>
<sequence>MKFARKALTALLALAMLAGCSSAPKEPAANPENPSEGEQTPVQGGTYIIRQATDPGSFNPDAKGDDMATYTATNVFNRLVKTTASTEIIPDLAESWEFSEDGKTLTFHLYENVKWHDGEPFSSEDVKWTLDMIRTEGFQSNSFKMIEEITCPDANTVVIQMSSPSAAILSSLGWLGTFILPKHIYEGTDWTANEANMHPIGTGPFKFESYEKGQAITLVRNDDYFMGAPYLDKLVITIIPDANTAFQAYMNGEVDDLMLNIPSNEIAGLKADPDYTVYERASNNRTYLTFNFDEEPFNDVRVREAVNLGINRQEVLDKAAKGIGAVPKYYMTPVFAWAMNDEVTIPERDVEKARQLLEEAGYTADANGIYMSVTLDLFDSGDFKDTATVLQQNLKEIGIDVKLNITEMGTWQQKVQVDSDYQMAMLSGSQGPDASAISMRVHSAGAFNLAHCKNAELDALLDEGAITTDQAARAEIYKQAQAILAEELPIVPVKEATFTVAVRNTIHGHPYSEEGIHTVASNEFSRVWVEE</sequence>
<evidence type="ECO:0000256" key="5">
    <source>
        <dbReference type="SAM" id="SignalP"/>
    </source>
</evidence>
<feature type="compositionally biased region" description="Low complexity" evidence="4">
    <location>
        <begin position="22"/>
        <end position="36"/>
    </location>
</feature>
<evidence type="ECO:0000313" key="7">
    <source>
        <dbReference type="EMBL" id="RGR75645.1"/>
    </source>
</evidence>
<feature type="signal peptide" evidence="5">
    <location>
        <begin position="1"/>
        <end position="23"/>
    </location>
</feature>
<evidence type="ECO:0000259" key="6">
    <source>
        <dbReference type="Pfam" id="PF00496"/>
    </source>
</evidence>
<dbReference type="Proteomes" id="UP000284178">
    <property type="component" value="Unassembled WGS sequence"/>
</dbReference>
<gene>
    <name evidence="7" type="ORF">DWY25_05260</name>
</gene>
<comment type="similarity">
    <text evidence="1">Belongs to the bacterial solute-binding protein 5 family.</text>
</comment>
<dbReference type="PROSITE" id="PS51257">
    <property type="entry name" value="PROKAR_LIPOPROTEIN"/>
    <property type="match status" value="1"/>
</dbReference>
<feature type="chain" id="PRO_5039561226" evidence="5">
    <location>
        <begin position="24"/>
        <end position="531"/>
    </location>
</feature>
<dbReference type="InterPro" id="IPR039424">
    <property type="entry name" value="SBP_5"/>
</dbReference>
<keyword evidence="8" id="KW-1185">Reference proteome</keyword>
<evidence type="ECO:0000256" key="1">
    <source>
        <dbReference type="ARBA" id="ARBA00005695"/>
    </source>
</evidence>
<dbReference type="Gene3D" id="3.10.105.10">
    <property type="entry name" value="Dipeptide-binding Protein, Domain 3"/>
    <property type="match status" value="1"/>
</dbReference>
<feature type="domain" description="Solute-binding protein family 5" evidence="6">
    <location>
        <begin position="87"/>
        <end position="434"/>
    </location>
</feature>
<dbReference type="GO" id="GO:0042597">
    <property type="term" value="C:periplasmic space"/>
    <property type="evidence" value="ECO:0007669"/>
    <property type="project" value="UniProtKB-ARBA"/>
</dbReference>
<dbReference type="PANTHER" id="PTHR30290">
    <property type="entry name" value="PERIPLASMIC BINDING COMPONENT OF ABC TRANSPORTER"/>
    <property type="match status" value="1"/>
</dbReference>
<dbReference type="AlphaFoldDB" id="A0A412G4W4"/>
<dbReference type="CDD" id="cd08517">
    <property type="entry name" value="PBP2_NikA_DppA_OppA_like_13"/>
    <property type="match status" value="1"/>
</dbReference>